<accession>A0A1M5G111</accession>
<organism evidence="1 2">
    <name type="scientific">Cnuella takakiae</name>
    <dbReference type="NCBI Taxonomy" id="1302690"/>
    <lineage>
        <taxon>Bacteria</taxon>
        <taxon>Pseudomonadati</taxon>
        <taxon>Bacteroidota</taxon>
        <taxon>Chitinophagia</taxon>
        <taxon>Chitinophagales</taxon>
        <taxon>Chitinophagaceae</taxon>
        <taxon>Cnuella</taxon>
    </lineage>
</organism>
<gene>
    <name evidence="1" type="ORF">SAMN05444008_11558</name>
</gene>
<keyword evidence="2" id="KW-1185">Reference proteome</keyword>
<evidence type="ECO:0000313" key="1">
    <source>
        <dbReference type="EMBL" id="SHF97480.1"/>
    </source>
</evidence>
<protein>
    <submittedName>
        <fullName evidence="1">Uncharacterized protein</fullName>
    </submittedName>
</protein>
<reference evidence="1 2" key="1">
    <citation type="submission" date="2016-11" db="EMBL/GenBank/DDBJ databases">
        <authorList>
            <person name="Jaros S."/>
            <person name="Januszkiewicz K."/>
            <person name="Wedrychowicz H."/>
        </authorList>
    </citation>
    <scope>NUCLEOTIDE SEQUENCE [LARGE SCALE GENOMIC DNA]</scope>
    <source>
        <strain evidence="1 2">DSM 26897</strain>
    </source>
</reference>
<dbReference type="STRING" id="1302690.BUE76_10600"/>
<proteinExistence type="predicted"/>
<dbReference type="Proteomes" id="UP000184368">
    <property type="component" value="Unassembled WGS sequence"/>
</dbReference>
<dbReference type="OrthoDB" id="671786at2"/>
<evidence type="ECO:0000313" key="2">
    <source>
        <dbReference type="Proteomes" id="UP000184368"/>
    </source>
</evidence>
<dbReference type="EMBL" id="FQUO01000015">
    <property type="protein sequence ID" value="SHF97480.1"/>
    <property type="molecule type" value="Genomic_DNA"/>
</dbReference>
<name>A0A1M5G111_9BACT</name>
<dbReference type="AlphaFoldDB" id="A0A1M5G111"/>
<dbReference type="RefSeq" id="WP_073045969.1">
    <property type="nucleotide sequence ID" value="NZ_FQUO01000015.1"/>
</dbReference>
<sequence>MSIIMSDGVGYSTRTRTAYMLAGAGSSFLVGKPFTEPKEKTAAGDIKPWSNWGDNNDLPNKMARDIEECGVLNAALDAKPRIAVGKGLQPFLLLNVDKEGKEDLEWVSDSEIHDFLEWNDCFNFTTDKIFDVCAYGWSVSQLLLSRNRSKINRIRRTDVVTARLGKKKDSGLIEEVHLCADWPSNPGLGSEYVKKIPVLEEGAEGLDIIERTSGYEFAVISRQLRNGRGYYPPPLWYSAKAWVDHAKAIPLMKNAMMRNQMSVKYLVTISMGYWKRIHTKWDTYTPEARKQIMDDKLEEIDKYLTGIEATYKSIFSSSYIDPITKTEIPDIKIEALDDKAKEGKGLVDSAAANSEILFALCVNPALVGAGQPGGAYAGNAGGSNIRESYLTQIMLMERERRQATKELNIVKRFNGWDTRLEVERNIYAATPSGNTATIAPAKLKPRLVFRYPAGVLTTLDTGKSTKGEVV</sequence>